<dbReference type="GO" id="GO:0005886">
    <property type="term" value="C:plasma membrane"/>
    <property type="evidence" value="ECO:0007669"/>
    <property type="project" value="UniProtKB-SubCell"/>
</dbReference>
<feature type="transmembrane region" description="Helical" evidence="7">
    <location>
        <begin position="25"/>
        <end position="45"/>
    </location>
</feature>
<evidence type="ECO:0000313" key="8">
    <source>
        <dbReference type="EMBL" id="SFL03567.1"/>
    </source>
</evidence>
<feature type="transmembrane region" description="Helical" evidence="7">
    <location>
        <begin position="240"/>
        <end position="260"/>
    </location>
</feature>
<name>A0A1I4EG35_9PROT</name>
<evidence type="ECO:0000256" key="4">
    <source>
        <dbReference type="ARBA" id="ARBA00022692"/>
    </source>
</evidence>
<feature type="transmembrane region" description="Helical" evidence="7">
    <location>
        <begin position="91"/>
        <end position="114"/>
    </location>
</feature>
<comment type="subcellular location">
    <subcellularLocation>
        <location evidence="1">Cell membrane</location>
        <topology evidence="1">Multi-pass membrane protein</topology>
    </subcellularLocation>
</comment>
<accession>A0A1I4EG35</accession>
<keyword evidence="9" id="KW-1185">Reference proteome</keyword>
<feature type="transmembrane region" description="Helical" evidence="7">
    <location>
        <begin position="126"/>
        <end position="148"/>
    </location>
</feature>
<evidence type="ECO:0000256" key="6">
    <source>
        <dbReference type="ARBA" id="ARBA00023136"/>
    </source>
</evidence>
<feature type="transmembrane region" description="Helical" evidence="7">
    <location>
        <begin position="393"/>
        <end position="412"/>
    </location>
</feature>
<evidence type="ECO:0000256" key="3">
    <source>
        <dbReference type="ARBA" id="ARBA00022475"/>
    </source>
</evidence>
<feature type="transmembrane region" description="Helical" evidence="7">
    <location>
        <begin position="367"/>
        <end position="387"/>
    </location>
</feature>
<dbReference type="PANTHER" id="PTHR30250:SF10">
    <property type="entry name" value="LIPOPOLYSACCHARIDE BIOSYNTHESIS PROTEIN WZXC"/>
    <property type="match status" value="1"/>
</dbReference>
<comment type="similarity">
    <text evidence="2">Belongs to the polysaccharide synthase family.</text>
</comment>
<evidence type="ECO:0000313" key="9">
    <source>
        <dbReference type="Proteomes" id="UP000199473"/>
    </source>
</evidence>
<feature type="transmembrane region" description="Helical" evidence="7">
    <location>
        <begin position="57"/>
        <end position="79"/>
    </location>
</feature>
<evidence type="ECO:0000256" key="1">
    <source>
        <dbReference type="ARBA" id="ARBA00004651"/>
    </source>
</evidence>
<evidence type="ECO:0000256" key="7">
    <source>
        <dbReference type="SAM" id="Phobius"/>
    </source>
</evidence>
<keyword evidence="5 7" id="KW-1133">Transmembrane helix</keyword>
<keyword evidence="6 7" id="KW-0472">Membrane</keyword>
<organism evidence="8 9">
    <name type="scientific">Falsiroseomonas stagni DSM 19981</name>
    <dbReference type="NCBI Taxonomy" id="1123062"/>
    <lineage>
        <taxon>Bacteria</taxon>
        <taxon>Pseudomonadati</taxon>
        <taxon>Pseudomonadota</taxon>
        <taxon>Alphaproteobacteria</taxon>
        <taxon>Acetobacterales</taxon>
        <taxon>Roseomonadaceae</taxon>
        <taxon>Falsiroseomonas</taxon>
    </lineage>
</organism>
<keyword evidence="3" id="KW-1003">Cell membrane</keyword>
<sequence length="492" mass="50920">MHCTNRRPLPRNTALRLPASRSPTWVLAETATSAVFSLLSMLVIGRVIGPEATGTGMVAIAAFMLLDVAGATLFTDAVVQHPRLTPQHAGSALIGATLVGCAAALILAAGAPFLASSADAPAVTALALTLAPLLPLSAFSGCASGLVLRQQRFKLLAARVLLGQPLALAVGLGLAAQGYGPWAMIGNQVIATITSFLLMAFLGRFAARPAIDRASLAALWPIAGPQVLAVFVMVGRYRLFLLALGLVTTEAVLAVCHFAFRMLDAALVMVWQATSRIAMPRLCGLQGDDHAQAEAFGDLAQLQALLGMPLAAGIALTAPDLVQALLGPAWYQTAHAAQIVGLSAVVTFIHGDTTSLFVARGKPKRNVTVAAAATIIPLTALAIFQPATPAGVALAWASQALIMPPILTWMVLREVDRPLTWLLARIAPALVATGALAATVIALELTLQLSAMAELLAAAALGASVYGAVAWMMLRGRLPRALSRRAGLVAAE</sequence>
<reference evidence="8 9" key="1">
    <citation type="submission" date="2016-10" db="EMBL/GenBank/DDBJ databases">
        <authorList>
            <person name="de Groot N.N."/>
        </authorList>
    </citation>
    <scope>NUCLEOTIDE SEQUENCE [LARGE SCALE GENOMIC DNA]</scope>
    <source>
        <strain evidence="8 9">DSM 19981</strain>
    </source>
</reference>
<dbReference type="STRING" id="1123062.SAMN02745775_11584"/>
<dbReference type="EMBL" id="FOSQ01000015">
    <property type="protein sequence ID" value="SFL03567.1"/>
    <property type="molecule type" value="Genomic_DNA"/>
</dbReference>
<gene>
    <name evidence="8" type="ORF">SAMN02745775_11584</name>
</gene>
<proteinExistence type="inferred from homology"/>
<feature type="transmembrane region" description="Helical" evidence="7">
    <location>
        <begin position="455"/>
        <end position="474"/>
    </location>
</feature>
<feature type="transmembrane region" description="Helical" evidence="7">
    <location>
        <begin position="419"/>
        <end position="443"/>
    </location>
</feature>
<protein>
    <submittedName>
        <fullName evidence="8">Membrane protein involved in the export of O-antigen and teichoic acid</fullName>
    </submittedName>
</protein>
<evidence type="ECO:0000256" key="5">
    <source>
        <dbReference type="ARBA" id="ARBA00022989"/>
    </source>
</evidence>
<feature type="transmembrane region" description="Helical" evidence="7">
    <location>
        <begin position="182"/>
        <end position="202"/>
    </location>
</feature>
<dbReference type="InterPro" id="IPR050833">
    <property type="entry name" value="Poly_Biosynth_Transport"/>
</dbReference>
<dbReference type="AlphaFoldDB" id="A0A1I4EG35"/>
<dbReference type="PANTHER" id="PTHR30250">
    <property type="entry name" value="PST FAMILY PREDICTED COLANIC ACID TRANSPORTER"/>
    <property type="match status" value="1"/>
</dbReference>
<feature type="transmembrane region" description="Helical" evidence="7">
    <location>
        <begin position="214"/>
        <end position="234"/>
    </location>
</feature>
<dbReference type="Pfam" id="PF13440">
    <property type="entry name" value="Polysacc_synt_3"/>
    <property type="match status" value="1"/>
</dbReference>
<feature type="transmembrane region" description="Helical" evidence="7">
    <location>
        <begin position="155"/>
        <end position="176"/>
    </location>
</feature>
<keyword evidence="4 7" id="KW-0812">Transmembrane</keyword>
<dbReference type="Proteomes" id="UP000199473">
    <property type="component" value="Unassembled WGS sequence"/>
</dbReference>
<evidence type="ECO:0000256" key="2">
    <source>
        <dbReference type="ARBA" id="ARBA00007430"/>
    </source>
</evidence>